<gene>
    <name evidence="1" type="ORF">EUBDOL_01622</name>
</gene>
<reference evidence="1 2" key="1">
    <citation type="submission" date="2007-09" db="EMBL/GenBank/DDBJ databases">
        <title>Draft genome sequence of Eubacterium dolichum (DSM 3991).</title>
        <authorList>
            <person name="Sudarsanam P."/>
            <person name="Ley R."/>
            <person name="Guruge J."/>
            <person name="Turnbaugh P.J."/>
            <person name="Mahowald M."/>
            <person name="Liep D."/>
            <person name="Gordon J."/>
        </authorList>
    </citation>
    <scope>NUCLEOTIDE SEQUENCE [LARGE SCALE GENOMIC DNA]</scope>
    <source>
        <strain evidence="1 2">DSM 3991</strain>
    </source>
</reference>
<evidence type="ECO:0000313" key="2">
    <source>
        <dbReference type="Proteomes" id="UP000004090"/>
    </source>
</evidence>
<comment type="caution">
    <text evidence="1">The sequence shown here is derived from an EMBL/GenBank/DDBJ whole genome shotgun (WGS) entry which is preliminary data.</text>
</comment>
<sequence length="54" mass="6154">MIIKVNHRVKDTDIVCEQKWQAMPVLIHTGPQRRKSLCDFPLCLLVEGSAPKPL</sequence>
<name>A8RDX2_9FIRM</name>
<accession>A8RDX2</accession>
<proteinExistence type="predicted"/>
<protein>
    <submittedName>
        <fullName evidence="1">Uncharacterized protein</fullName>
    </submittedName>
</protein>
<dbReference type="Proteomes" id="UP000004090">
    <property type="component" value="Unassembled WGS sequence"/>
</dbReference>
<evidence type="ECO:0000313" key="1">
    <source>
        <dbReference type="EMBL" id="EDP10380.1"/>
    </source>
</evidence>
<dbReference type="HOGENOM" id="CLU_3043490_0_0_9"/>
<reference evidence="1 2" key="2">
    <citation type="submission" date="2007-09" db="EMBL/GenBank/DDBJ databases">
        <authorList>
            <person name="Fulton L."/>
            <person name="Clifton S."/>
            <person name="Fulton B."/>
            <person name="Xu J."/>
            <person name="Minx P."/>
            <person name="Pepin K.H."/>
            <person name="Johnson M."/>
            <person name="Thiruvilangam P."/>
            <person name="Bhonagiri V."/>
            <person name="Nash W.E."/>
            <person name="Mardis E.R."/>
            <person name="Wilson R.K."/>
        </authorList>
    </citation>
    <scope>NUCLEOTIDE SEQUENCE [LARGE SCALE GENOMIC DNA]</scope>
    <source>
        <strain evidence="1 2">DSM 3991</strain>
    </source>
</reference>
<dbReference type="AlphaFoldDB" id="A8RDX2"/>
<dbReference type="EMBL" id="ABAW02000024">
    <property type="protein sequence ID" value="EDP10380.1"/>
    <property type="molecule type" value="Genomic_DNA"/>
</dbReference>
<organism evidence="1 2">
    <name type="scientific">Amedibacillus dolichus DSM 3991</name>
    <dbReference type="NCBI Taxonomy" id="428127"/>
    <lineage>
        <taxon>Bacteria</taxon>
        <taxon>Bacillati</taxon>
        <taxon>Bacillota</taxon>
        <taxon>Erysipelotrichia</taxon>
        <taxon>Erysipelotrichales</taxon>
        <taxon>Erysipelotrichaceae</taxon>
        <taxon>Amedibacillus</taxon>
    </lineage>
</organism>